<keyword evidence="3" id="KW-1185">Reference proteome</keyword>
<dbReference type="EMBL" id="JAEEAQ010000106">
    <property type="protein sequence ID" value="MBI0314100.1"/>
    <property type="molecule type" value="Genomic_DNA"/>
</dbReference>
<feature type="transmembrane region" description="Helical" evidence="1">
    <location>
        <begin position="30"/>
        <end position="54"/>
    </location>
</feature>
<organism evidence="2 3">
    <name type="scientific">Streptomyces javensis</name>
    <dbReference type="NCBI Taxonomy" id="114698"/>
    <lineage>
        <taxon>Bacteria</taxon>
        <taxon>Bacillati</taxon>
        <taxon>Actinomycetota</taxon>
        <taxon>Actinomycetes</taxon>
        <taxon>Kitasatosporales</taxon>
        <taxon>Streptomycetaceae</taxon>
        <taxon>Streptomyces</taxon>
        <taxon>Streptomyces violaceusniger group</taxon>
    </lineage>
</organism>
<protein>
    <submittedName>
        <fullName evidence="2">Uncharacterized protein</fullName>
    </submittedName>
</protein>
<proteinExistence type="predicted"/>
<keyword evidence="1" id="KW-1133">Transmembrane helix</keyword>
<comment type="caution">
    <text evidence="2">The sequence shown here is derived from an EMBL/GenBank/DDBJ whole genome shotgun (WGS) entry which is preliminary data.</text>
</comment>
<sequence length="61" mass="7198">MKNSFNPEPSGSKRRIDRLKRWFARRRRTIAAHMLRGACYGIGTGAAGLGFWWIEWWAEHH</sequence>
<dbReference type="RefSeq" id="WP_198277207.1">
    <property type="nucleotide sequence ID" value="NZ_BAAAIF010000090.1"/>
</dbReference>
<name>A0ABS0R9W9_9ACTN</name>
<evidence type="ECO:0000313" key="2">
    <source>
        <dbReference type="EMBL" id="MBI0314100.1"/>
    </source>
</evidence>
<evidence type="ECO:0000256" key="1">
    <source>
        <dbReference type="SAM" id="Phobius"/>
    </source>
</evidence>
<reference evidence="2 3" key="1">
    <citation type="submission" date="2020-12" db="EMBL/GenBank/DDBJ databases">
        <authorList>
            <person name="Kusuma A.B."/>
            <person name="Nouioui I."/>
            <person name="Goodfellow M."/>
        </authorList>
    </citation>
    <scope>NUCLEOTIDE SEQUENCE [LARGE SCALE GENOMIC DNA]</scope>
    <source>
        <strain evidence="2 3">DSM 41764</strain>
    </source>
</reference>
<accession>A0ABS0R9W9</accession>
<keyword evidence="1" id="KW-0812">Transmembrane</keyword>
<gene>
    <name evidence="2" type="ORF">JBF12_14125</name>
</gene>
<evidence type="ECO:0000313" key="3">
    <source>
        <dbReference type="Proteomes" id="UP000638849"/>
    </source>
</evidence>
<keyword evidence="1" id="KW-0472">Membrane</keyword>
<dbReference type="Proteomes" id="UP000638849">
    <property type="component" value="Unassembled WGS sequence"/>
</dbReference>